<evidence type="ECO:0000313" key="2">
    <source>
        <dbReference type="EMBL" id="RMB57413.1"/>
    </source>
</evidence>
<evidence type="ECO:0000313" key="3">
    <source>
        <dbReference type="Proteomes" id="UP000281985"/>
    </source>
</evidence>
<dbReference type="OrthoDB" id="8772893at2"/>
<dbReference type="InterPro" id="IPR029063">
    <property type="entry name" value="SAM-dependent_MTases_sf"/>
</dbReference>
<organism evidence="2 3">
    <name type="scientific">Dokdonia sinensis</name>
    <dbReference type="NCBI Taxonomy" id="2479847"/>
    <lineage>
        <taxon>Bacteria</taxon>
        <taxon>Pseudomonadati</taxon>
        <taxon>Bacteroidota</taxon>
        <taxon>Flavobacteriia</taxon>
        <taxon>Flavobacteriales</taxon>
        <taxon>Flavobacteriaceae</taxon>
        <taxon>Dokdonia</taxon>
    </lineage>
</organism>
<dbReference type="Pfam" id="PF08241">
    <property type="entry name" value="Methyltransf_11"/>
    <property type="match status" value="1"/>
</dbReference>
<dbReference type="InterPro" id="IPR013216">
    <property type="entry name" value="Methyltransf_11"/>
</dbReference>
<comment type="caution">
    <text evidence="2">The sequence shown here is derived from an EMBL/GenBank/DDBJ whole genome shotgun (WGS) entry which is preliminary data.</text>
</comment>
<protein>
    <submittedName>
        <fullName evidence="2">Class I SAM-dependent methyltransferase</fullName>
    </submittedName>
</protein>
<dbReference type="RefSeq" id="WP_121917891.1">
    <property type="nucleotide sequence ID" value="NZ_REFV01000011.1"/>
</dbReference>
<dbReference type="GO" id="GO:0032259">
    <property type="term" value="P:methylation"/>
    <property type="evidence" value="ECO:0007669"/>
    <property type="project" value="UniProtKB-KW"/>
</dbReference>
<feature type="domain" description="Methyltransferase type 11" evidence="1">
    <location>
        <begin position="55"/>
        <end position="138"/>
    </location>
</feature>
<gene>
    <name evidence="2" type="ORF">EAX61_11750</name>
</gene>
<keyword evidence="3" id="KW-1185">Reference proteome</keyword>
<keyword evidence="2" id="KW-0489">Methyltransferase</keyword>
<reference evidence="2 3" key="1">
    <citation type="submission" date="2018-10" db="EMBL/GenBank/DDBJ databases">
        <title>Dokdonia luteus sp. nov., isolated from sea water.</title>
        <authorList>
            <person name="Zhou L.Y."/>
            <person name="Du Z.J."/>
        </authorList>
    </citation>
    <scope>NUCLEOTIDE SEQUENCE [LARGE SCALE GENOMIC DNA]</scope>
    <source>
        <strain evidence="2 3">SH27</strain>
    </source>
</reference>
<evidence type="ECO:0000259" key="1">
    <source>
        <dbReference type="Pfam" id="PF08241"/>
    </source>
</evidence>
<proteinExistence type="predicted"/>
<keyword evidence="2" id="KW-0808">Transferase</keyword>
<accession>A0A3M0G6L8</accession>
<dbReference type="Gene3D" id="3.40.50.150">
    <property type="entry name" value="Vaccinia Virus protein VP39"/>
    <property type="match status" value="1"/>
</dbReference>
<sequence length="210" mass="24103">MPSIDHAKLKANPQDENFSGKYNNQGRIAKYLVNNYFVSVSKLLDRLEDVHAAHEIGAGVGESTARLRAFLPFLTASEFVPDNVQKASILNPRTKIFQESVYDLTYEDNSTDLVFLLEVLEHLDHPEVALKELKRISKRYLILGVPREPIWRILNMCRFKYWGDLGNTPGHLNHWSKSSIIKLIERNFGKVIAVETPLPWTILLAEKEIY</sequence>
<dbReference type="CDD" id="cd02440">
    <property type="entry name" value="AdoMet_MTases"/>
    <property type="match status" value="1"/>
</dbReference>
<dbReference type="SUPFAM" id="SSF53335">
    <property type="entry name" value="S-adenosyl-L-methionine-dependent methyltransferases"/>
    <property type="match status" value="1"/>
</dbReference>
<dbReference type="GO" id="GO:0008757">
    <property type="term" value="F:S-adenosylmethionine-dependent methyltransferase activity"/>
    <property type="evidence" value="ECO:0007669"/>
    <property type="project" value="InterPro"/>
</dbReference>
<name>A0A3M0G6L8_9FLAO</name>
<dbReference type="Proteomes" id="UP000281985">
    <property type="component" value="Unassembled WGS sequence"/>
</dbReference>
<dbReference type="EMBL" id="REFV01000011">
    <property type="protein sequence ID" value="RMB57413.1"/>
    <property type="molecule type" value="Genomic_DNA"/>
</dbReference>
<dbReference type="AlphaFoldDB" id="A0A3M0G6L8"/>